<evidence type="ECO:0000256" key="3">
    <source>
        <dbReference type="SAM" id="MobiDB-lite"/>
    </source>
</evidence>
<feature type="compositionally biased region" description="Low complexity" evidence="3">
    <location>
        <begin position="440"/>
        <end position="450"/>
    </location>
</feature>
<feature type="compositionally biased region" description="Low complexity" evidence="3">
    <location>
        <begin position="675"/>
        <end position="686"/>
    </location>
</feature>
<dbReference type="InterPro" id="IPR032675">
    <property type="entry name" value="LRR_dom_sf"/>
</dbReference>
<feature type="compositionally biased region" description="Low complexity" evidence="3">
    <location>
        <begin position="414"/>
        <end position="431"/>
    </location>
</feature>
<accession>A0AAD4G9G1</accession>
<dbReference type="InterPro" id="IPR001611">
    <property type="entry name" value="Leu-rich_rpt"/>
</dbReference>
<feature type="compositionally biased region" description="Basic and acidic residues" evidence="3">
    <location>
        <begin position="265"/>
        <end position="278"/>
    </location>
</feature>
<evidence type="ECO:0000256" key="2">
    <source>
        <dbReference type="ARBA" id="ARBA00022737"/>
    </source>
</evidence>
<feature type="region of interest" description="Disordered" evidence="3">
    <location>
        <begin position="1"/>
        <end position="33"/>
    </location>
</feature>
<proteinExistence type="predicted"/>
<dbReference type="AlphaFoldDB" id="A0AAD4G9G1"/>
<name>A0AAD4G9G1_BOLED</name>
<dbReference type="EMBL" id="WHUW01000040">
    <property type="protein sequence ID" value="KAF8432413.1"/>
    <property type="molecule type" value="Genomic_DNA"/>
</dbReference>
<dbReference type="PANTHER" id="PTHR48051">
    <property type="match status" value="1"/>
</dbReference>
<sequence length="1043" mass="113323">MSTSDADRVIGRTSPFPGSRRSGALSPPPSASLTDQHLAEALASSLDNGATLDFTHKCLTDVGEDGAERLATAGRREFSTDDTPITRIALGYNRLATLPTAFALLSRLRYLNLKNNSFSVFPDVLTVIPSLEILDISRNKIKRLPTQPGSLSKLHVLCISRNRITRLPGYLSDFGSLDVLKVDHNPIEWPPKPLIETNGSPNNPQAMKDWILALQTWLQENSQPRLDIRPRASVESFMSERAALDHSIEESSQSWTAPGQEDCSEAPHTRTLSIDDHLPLPPFLPPSKPSVSPRFERPPPLRLGSLPPYDPPLRSVSPENYLPTPEESVMSTDDDHTAVPDSFRHQRNGSFTRVSRDRRPALFGRKSIPDLRTSPRLIGQGHSAQSLDSTPSTTPPATSSSTNETLRDDFVMPSPLSHRQDSSSSSSEGSSQQKVHKQCTTTPPSSASPTFAERLRPVPDTERHAYFKHLSALPANAIANNLPPALRSLVECARSLYFSVSQVYQALAHYITYTINQNLSSVLRKVTDPAYTYMTQLNGALEQFDAVSKKMTPPPLLCRLLVESSRDSTAVFGKAIAMLSLQLKILASRDDDRYMRSLVLIFYGANAEISHAWRSMIPHIEAIKPYLSDPRRTAASKTKGHTMAPPALNIDSSLSSANVGSSQLSGFQRNIPIARSRPTPTTLGRTRTTRRHAGSFSSKDVEIGKSLPSYDLPLPPALPNGISPTTRRAGKKYPAAPLSASPSSHVPSSVGGTIHGALPQMSMSLPPRPTWTARGGCHSRQVSQASLTASSSSSSPQVPVRQPTLEIPPSRTLVDNDALDSMEAAVDSAPAIWDLMQEMVETMSDTAGSNGDFRDSIDKAKVVTERLRANIATVRTGDPAADRRALRDNAHLFVKIVVKLSNFIKTHGSSHAIFPELRSKMVALTNSTQEFVMLLHVSSFSPSSIPLPYSPMISAPMHSANMTHFRGVDDKLGASLSRSWSTHQPKALKLVAPGSASLPRSALPNQSQFSVTISSRHAIPTSNGLVGHGSGETIRGDNIAVEG</sequence>
<dbReference type="SMART" id="SM00364">
    <property type="entry name" value="LRR_BAC"/>
    <property type="match status" value="3"/>
</dbReference>
<keyword evidence="1" id="KW-0433">Leucine-rich repeat</keyword>
<dbReference type="SUPFAM" id="SSF52075">
    <property type="entry name" value="Outer arm dynein light chain 1"/>
    <property type="match status" value="1"/>
</dbReference>
<feature type="region of interest" description="Disordered" evidence="3">
    <location>
        <begin position="771"/>
        <end position="812"/>
    </location>
</feature>
<dbReference type="GO" id="GO:0005737">
    <property type="term" value="C:cytoplasm"/>
    <property type="evidence" value="ECO:0007669"/>
    <property type="project" value="TreeGrafter"/>
</dbReference>
<dbReference type="InterPro" id="IPR050216">
    <property type="entry name" value="LRR_domain-containing"/>
</dbReference>
<gene>
    <name evidence="4" type="ORF">L210DRAFT_3650331</name>
</gene>
<feature type="region of interest" description="Disordered" evidence="3">
    <location>
        <begin position="715"/>
        <end position="749"/>
    </location>
</feature>
<dbReference type="Pfam" id="PF10428">
    <property type="entry name" value="SOG2"/>
    <property type="match status" value="1"/>
</dbReference>
<reference evidence="4" key="1">
    <citation type="submission" date="2019-10" db="EMBL/GenBank/DDBJ databases">
        <authorList>
            <consortium name="DOE Joint Genome Institute"/>
            <person name="Kuo A."/>
            <person name="Miyauchi S."/>
            <person name="Kiss E."/>
            <person name="Drula E."/>
            <person name="Kohler A."/>
            <person name="Sanchez-Garcia M."/>
            <person name="Andreopoulos B."/>
            <person name="Barry K.W."/>
            <person name="Bonito G."/>
            <person name="Buee M."/>
            <person name="Carver A."/>
            <person name="Chen C."/>
            <person name="Cichocki N."/>
            <person name="Clum A."/>
            <person name="Culley D."/>
            <person name="Crous P.W."/>
            <person name="Fauchery L."/>
            <person name="Girlanda M."/>
            <person name="Hayes R."/>
            <person name="Keri Z."/>
            <person name="LaButti K."/>
            <person name="Lipzen A."/>
            <person name="Lombard V."/>
            <person name="Magnuson J."/>
            <person name="Maillard F."/>
            <person name="Morin E."/>
            <person name="Murat C."/>
            <person name="Nolan M."/>
            <person name="Ohm R."/>
            <person name="Pangilinan J."/>
            <person name="Pereira M."/>
            <person name="Perotto S."/>
            <person name="Peter M."/>
            <person name="Riley R."/>
            <person name="Sitrit Y."/>
            <person name="Stielow B."/>
            <person name="Szollosi G."/>
            <person name="Zifcakova L."/>
            <person name="Stursova M."/>
            <person name="Spatafora J.W."/>
            <person name="Tedersoo L."/>
            <person name="Vaario L.-M."/>
            <person name="Yamada A."/>
            <person name="Yan M."/>
            <person name="Wang P."/>
            <person name="Xu J."/>
            <person name="Bruns T."/>
            <person name="Baldrian P."/>
            <person name="Vilgalys R."/>
            <person name="Henrissat B."/>
            <person name="Grigoriev I.V."/>
            <person name="Hibbett D."/>
            <person name="Nagy L.G."/>
            <person name="Martin F.M."/>
        </authorList>
    </citation>
    <scope>NUCLEOTIDE SEQUENCE</scope>
    <source>
        <strain evidence="4">BED1</strain>
    </source>
</reference>
<keyword evidence="2" id="KW-0677">Repeat</keyword>
<evidence type="ECO:0000256" key="1">
    <source>
        <dbReference type="ARBA" id="ARBA00022614"/>
    </source>
</evidence>
<feature type="compositionally biased region" description="Basic and acidic residues" evidence="3">
    <location>
        <begin position="333"/>
        <end position="344"/>
    </location>
</feature>
<feature type="compositionally biased region" description="Pro residues" evidence="3">
    <location>
        <begin position="279"/>
        <end position="288"/>
    </location>
</feature>
<reference evidence="4" key="2">
    <citation type="journal article" date="2020" name="Nat. Commun.">
        <title>Large-scale genome sequencing of mycorrhizal fungi provides insights into the early evolution of symbiotic traits.</title>
        <authorList>
            <person name="Miyauchi S."/>
            <person name="Kiss E."/>
            <person name="Kuo A."/>
            <person name="Drula E."/>
            <person name="Kohler A."/>
            <person name="Sanchez-Garcia M."/>
            <person name="Morin E."/>
            <person name="Andreopoulos B."/>
            <person name="Barry K.W."/>
            <person name="Bonito G."/>
            <person name="Buee M."/>
            <person name="Carver A."/>
            <person name="Chen C."/>
            <person name="Cichocki N."/>
            <person name="Clum A."/>
            <person name="Culley D."/>
            <person name="Crous P.W."/>
            <person name="Fauchery L."/>
            <person name="Girlanda M."/>
            <person name="Hayes R.D."/>
            <person name="Keri Z."/>
            <person name="LaButti K."/>
            <person name="Lipzen A."/>
            <person name="Lombard V."/>
            <person name="Magnuson J."/>
            <person name="Maillard F."/>
            <person name="Murat C."/>
            <person name="Nolan M."/>
            <person name="Ohm R.A."/>
            <person name="Pangilinan J."/>
            <person name="Pereira M.F."/>
            <person name="Perotto S."/>
            <person name="Peter M."/>
            <person name="Pfister S."/>
            <person name="Riley R."/>
            <person name="Sitrit Y."/>
            <person name="Stielow J.B."/>
            <person name="Szollosi G."/>
            <person name="Zifcakova L."/>
            <person name="Stursova M."/>
            <person name="Spatafora J.W."/>
            <person name="Tedersoo L."/>
            <person name="Vaario L.M."/>
            <person name="Yamada A."/>
            <person name="Yan M."/>
            <person name="Wang P."/>
            <person name="Xu J."/>
            <person name="Bruns T."/>
            <person name="Baldrian P."/>
            <person name="Vilgalys R."/>
            <person name="Dunand C."/>
            <person name="Henrissat B."/>
            <person name="Grigoriev I.V."/>
            <person name="Hibbett D."/>
            <person name="Nagy L.G."/>
            <person name="Martin F.M."/>
        </authorList>
    </citation>
    <scope>NUCLEOTIDE SEQUENCE</scope>
    <source>
        <strain evidence="4">BED1</strain>
    </source>
</reference>
<protein>
    <submittedName>
        <fullName evidence="4">RAM signaling pathway protein-domain-containing protein</fullName>
    </submittedName>
</protein>
<dbReference type="PANTHER" id="PTHR48051:SF46">
    <property type="entry name" value="LEUCINE RICH REPEAT-CONTAINING DOMAIN PROTEIN"/>
    <property type="match status" value="1"/>
</dbReference>
<dbReference type="Gene3D" id="3.80.10.10">
    <property type="entry name" value="Ribonuclease Inhibitor"/>
    <property type="match status" value="1"/>
</dbReference>
<feature type="region of interest" description="Disordered" evidence="3">
    <location>
        <begin position="674"/>
        <end position="699"/>
    </location>
</feature>
<dbReference type="Pfam" id="PF13855">
    <property type="entry name" value="LRR_8"/>
    <property type="match status" value="1"/>
</dbReference>
<feature type="compositionally biased region" description="Low complexity" evidence="3">
    <location>
        <begin position="781"/>
        <end position="804"/>
    </location>
</feature>
<dbReference type="InterPro" id="IPR019487">
    <property type="entry name" value="RAM_signalling_pathway_SOG2"/>
</dbReference>
<feature type="compositionally biased region" description="Low complexity" evidence="3">
    <location>
        <begin position="734"/>
        <end position="749"/>
    </location>
</feature>
<organism evidence="4 5">
    <name type="scientific">Boletus edulis BED1</name>
    <dbReference type="NCBI Taxonomy" id="1328754"/>
    <lineage>
        <taxon>Eukaryota</taxon>
        <taxon>Fungi</taxon>
        <taxon>Dikarya</taxon>
        <taxon>Basidiomycota</taxon>
        <taxon>Agaricomycotina</taxon>
        <taxon>Agaricomycetes</taxon>
        <taxon>Agaricomycetidae</taxon>
        <taxon>Boletales</taxon>
        <taxon>Boletineae</taxon>
        <taxon>Boletaceae</taxon>
        <taxon>Boletoideae</taxon>
        <taxon>Boletus</taxon>
    </lineage>
</organism>
<feature type="region of interest" description="Disordered" evidence="3">
    <location>
        <begin position="1021"/>
        <end position="1043"/>
    </location>
</feature>
<dbReference type="PROSITE" id="PS51450">
    <property type="entry name" value="LRR"/>
    <property type="match status" value="1"/>
</dbReference>
<comment type="caution">
    <text evidence="4">The sequence shown here is derived from an EMBL/GenBank/DDBJ whole genome shotgun (WGS) entry which is preliminary data.</text>
</comment>
<feature type="compositionally biased region" description="Basic and acidic residues" evidence="3">
    <location>
        <begin position="1"/>
        <end position="10"/>
    </location>
</feature>
<evidence type="ECO:0000313" key="4">
    <source>
        <dbReference type="EMBL" id="KAF8432413.1"/>
    </source>
</evidence>
<keyword evidence="5" id="KW-1185">Reference proteome</keyword>
<dbReference type="Proteomes" id="UP001194468">
    <property type="component" value="Unassembled WGS sequence"/>
</dbReference>
<dbReference type="SMART" id="SM00369">
    <property type="entry name" value="LRR_TYP"/>
    <property type="match status" value="3"/>
</dbReference>
<feature type="compositionally biased region" description="Low complexity" evidence="3">
    <location>
        <begin position="389"/>
        <end position="402"/>
    </location>
</feature>
<dbReference type="InterPro" id="IPR003591">
    <property type="entry name" value="Leu-rich_rpt_typical-subtyp"/>
</dbReference>
<feature type="region of interest" description="Disordered" evidence="3">
    <location>
        <begin position="245"/>
        <end position="453"/>
    </location>
</feature>
<evidence type="ECO:0000313" key="5">
    <source>
        <dbReference type="Proteomes" id="UP001194468"/>
    </source>
</evidence>